<accession>A0A371GMH6</accession>
<comment type="caution">
    <text evidence="1">The sequence shown here is derived from an EMBL/GenBank/DDBJ whole genome shotgun (WGS) entry which is preliminary data.</text>
</comment>
<gene>
    <name evidence="1" type="ORF">CR513_26201</name>
</gene>
<evidence type="ECO:0000313" key="2">
    <source>
        <dbReference type="Proteomes" id="UP000257109"/>
    </source>
</evidence>
<dbReference type="STRING" id="157652.A0A371GMH6"/>
<keyword evidence="2" id="KW-1185">Reference proteome</keyword>
<proteinExistence type="predicted"/>
<dbReference type="Gene3D" id="1.25.40.10">
    <property type="entry name" value="Tetratricopeptide repeat domain"/>
    <property type="match status" value="1"/>
</dbReference>
<organism evidence="1 2">
    <name type="scientific">Mucuna pruriens</name>
    <name type="common">Velvet bean</name>
    <name type="synonym">Dolichos pruriens</name>
    <dbReference type="NCBI Taxonomy" id="157652"/>
    <lineage>
        <taxon>Eukaryota</taxon>
        <taxon>Viridiplantae</taxon>
        <taxon>Streptophyta</taxon>
        <taxon>Embryophyta</taxon>
        <taxon>Tracheophyta</taxon>
        <taxon>Spermatophyta</taxon>
        <taxon>Magnoliopsida</taxon>
        <taxon>eudicotyledons</taxon>
        <taxon>Gunneridae</taxon>
        <taxon>Pentapetalae</taxon>
        <taxon>rosids</taxon>
        <taxon>fabids</taxon>
        <taxon>Fabales</taxon>
        <taxon>Fabaceae</taxon>
        <taxon>Papilionoideae</taxon>
        <taxon>50 kb inversion clade</taxon>
        <taxon>NPAAA clade</taxon>
        <taxon>indigoferoid/millettioid clade</taxon>
        <taxon>Phaseoleae</taxon>
        <taxon>Mucuna</taxon>
    </lineage>
</organism>
<sequence>MESNHYLMRWLMNGDCDDRMFSLIAFEIYESMEKANCSLNNSTYELMIPNLAKSRCCFQTLSRNKRKKFQARHGEGVACLLQMHAVSGKIDYAMRLYNSMTNVEAMGYVVDVMANDVLVLYIKEGSADLVLRCLHFMDQNRTNNVIIR</sequence>
<dbReference type="OrthoDB" id="1931093at2759"/>
<name>A0A371GMH6_MUCPR</name>
<dbReference type="Proteomes" id="UP000257109">
    <property type="component" value="Unassembled WGS sequence"/>
</dbReference>
<dbReference type="EMBL" id="QJKJ01005040">
    <property type="protein sequence ID" value="RDX91769.1"/>
    <property type="molecule type" value="Genomic_DNA"/>
</dbReference>
<evidence type="ECO:0000313" key="1">
    <source>
        <dbReference type="EMBL" id="RDX91769.1"/>
    </source>
</evidence>
<dbReference type="InterPro" id="IPR011990">
    <property type="entry name" value="TPR-like_helical_dom_sf"/>
</dbReference>
<reference evidence="1" key="1">
    <citation type="submission" date="2018-05" db="EMBL/GenBank/DDBJ databases">
        <title>Draft genome of Mucuna pruriens seed.</title>
        <authorList>
            <person name="Nnadi N.E."/>
            <person name="Vos R."/>
            <person name="Hasami M.H."/>
            <person name="Devisetty U.K."/>
            <person name="Aguiy J.C."/>
        </authorList>
    </citation>
    <scope>NUCLEOTIDE SEQUENCE [LARGE SCALE GENOMIC DNA]</scope>
    <source>
        <strain evidence="1">JCA_2017</strain>
    </source>
</reference>
<protein>
    <submittedName>
        <fullName evidence="1">Pentatricopeptide repeat-containing protein, mitochondrial</fullName>
    </submittedName>
</protein>
<feature type="non-terminal residue" evidence="1">
    <location>
        <position position="1"/>
    </location>
</feature>
<dbReference type="AlphaFoldDB" id="A0A371GMH6"/>